<dbReference type="Proteomes" id="UP000266677">
    <property type="component" value="Unassembled WGS sequence"/>
</dbReference>
<organism evidence="1 2">
    <name type="scientific">Nocardia panacis</name>
    <dbReference type="NCBI Taxonomy" id="2340916"/>
    <lineage>
        <taxon>Bacteria</taxon>
        <taxon>Bacillati</taxon>
        <taxon>Actinomycetota</taxon>
        <taxon>Actinomycetes</taxon>
        <taxon>Mycobacteriales</taxon>
        <taxon>Nocardiaceae</taxon>
        <taxon>Nocardia</taxon>
    </lineage>
</organism>
<protein>
    <submittedName>
        <fullName evidence="1">Uncharacterized protein</fullName>
    </submittedName>
</protein>
<sequence>MSDEQIGFDIDVEQTVWGKWVDPARRAAQVRRFLDRIGLSALPPKVWEFESPEASRIGGVIADLFPDTETAVAPENSDVADQFVCFVGECFIRYAGARWYDHARYGRTSEDSDIEPVELYQGIEPGVVFDPDSGSRSYTAGYLVGYTVRYGFGGFNGTAGLILAGAMLHEGRSSHAEDSE</sequence>
<dbReference type="EMBL" id="QZFU01000019">
    <property type="protein sequence ID" value="RJO75090.1"/>
    <property type="molecule type" value="Genomic_DNA"/>
</dbReference>
<dbReference type="AlphaFoldDB" id="A0A3A4KPZ2"/>
<dbReference type="RefSeq" id="WP_120041964.1">
    <property type="nucleotide sequence ID" value="NZ_QZFU01000019.1"/>
</dbReference>
<evidence type="ECO:0000313" key="2">
    <source>
        <dbReference type="Proteomes" id="UP000266677"/>
    </source>
</evidence>
<reference evidence="1 2" key="1">
    <citation type="submission" date="2018-09" db="EMBL/GenBank/DDBJ databases">
        <title>YIM PH21274 draft genome.</title>
        <authorList>
            <person name="Miao C."/>
        </authorList>
    </citation>
    <scope>NUCLEOTIDE SEQUENCE [LARGE SCALE GENOMIC DNA]</scope>
    <source>
        <strain evidence="1 2">YIM PH 21724</strain>
    </source>
</reference>
<keyword evidence="2" id="KW-1185">Reference proteome</keyword>
<accession>A0A3A4KPZ2</accession>
<evidence type="ECO:0000313" key="1">
    <source>
        <dbReference type="EMBL" id="RJO75090.1"/>
    </source>
</evidence>
<dbReference type="OrthoDB" id="4534111at2"/>
<proteinExistence type="predicted"/>
<gene>
    <name evidence="1" type="ORF">D5S18_17075</name>
</gene>
<name>A0A3A4KPZ2_9NOCA</name>
<comment type="caution">
    <text evidence="1">The sequence shown here is derived from an EMBL/GenBank/DDBJ whole genome shotgun (WGS) entry which is preliminary data.</text>
</comment>